<dbReference type="EMBL" id="CAUOFW020009102">
    <property type="protein sequence ID" value="CAK9184849.1"/>
    <property type="molecule type" value="Genomic_DNA"/>
</dbReference>
<dbReference type="AlphaFoldDB" id="A0ABC8UVV5"/>
<comment type="caution">
    <text evidence="1">The sequence shown here is derived from an EMBL/GenBank/DDBJ whole genome shotgun (WGS) entry which is preliminary data.</text>
</comment>
<proteinExistence type="predicted"/>
<gene>
    <name evidence="1" type="ORF">ILEXP_LOCUS55197</name>
</gene>
<sequence>MNYRAWNHRCWLVSYMSLDQVLHEFKKSQDWAGLHVADNSCFHYRTRLMLRMLEDSCHRQDSIACFSYCAELYEVWKEELNWNEMLIKRYIGREALWLHRRFLSICWINHFARTSTGDVSCHIDHKIGRHCDFDMFMNNELQLFRSCTTIVDDDFEDYQAQATYSAIYILWLTKQISPRFGFELQKKLRAGELEILLSKVSEKTSVWDFLGVECGSK</sequence>
<dbReference type="Proteomes" id="UP001642360">
    <property type="component" value="Unassembled WGS sequence"/>
</dbReference>
<dbReference type="PANTHER" id="PTHR11129:SF10">
    <property type="entry name" value="PROTEIN PRENYLYLTRANSFERASE SUPERFAMILY PROTEIN"/>
    <property type="match status" value="1"/>
</dbReference>
<dbReference type="SUPFAM" id="SSF48439">
    <property type="entry name" value="Protein prenylyltransferase"/>
    <property type="match status" value="1"/>
</dbReference>
<accession>A0ABC8UVV5</accession>
<dbReference type="Gene3D" id="1.25.40.120">
    <property type="entry name" value="Protein prenylyltransferase"/>
    <property type="match status" value="1"/>
</dbReference>
<dbReference type="PANTHER" id="PTHR11129">
    <property type="entry name" value="PROTEIN FARNESYLTRANSFERASE ALPHA SUBUNIT/RAB GERANYLGERANYL TRANSFERASE ALPHA SUBUNIT"/>
    <property type="match status" value="1"/>
</dbReference>
<name>A0ABC8UVV5_9AQUA</name>
<organism evidence="1 2">
    <name type="scientific">Ilex paraguariensis</name>
    <name type="common">yerba mate</name>
    <dbReference type="NCBI Taxonomy" id="185542"/>
    <lineage>
        <taxon>Eukaryota</taxon>
        <taxon>Viridiplantae</taxon>
        <taxon>Streptophyta</taxon>
        <taxon>Embryophyta</taxon>
        <taxon>Tracheophyta</taxon>
        <taxon>Spermatophyta</taxon>
        <taxon>Magnoliopsida</taxon>
        <taxon>eudicotyledons</taxon>
        <taxon>Gunneridae</taxon>
        <taxon>Pentapetalae</taxon>
        <taxon>asterids</taxon>
        <taxon>campanulids</taxon>
        <taxon>Aquifoliales</taxon>
        <taxon>Aquifoliaceae</taxon>
        <taxon>Ilex</taxon>
    </lineage>
</organism>
<evidence type="ECO:0000313" key="2">
    <source>
        <dbReference type="Proteomes" id="UP001642360"/>
    </source>
</evidence>
<dbReference type="GO" id="GO:0004659">
    <property type="term" value="F:prenyltransferase activity"/>
    <property type="evidence" value="ECO:0007669"/>
    <property type="project" value="UniProtKB-KW"/>
</dbReference>
<evidence type="ECO:0000313" key="1">
    <source>
        <dbReference type="EMBL" id="CAK9184849.1"/>
    </source>
</evidence>
<keyword evidence="2" id="KW-1185">Reference proteome</keyword>
<protein>
    <submittedName>
        <fullName evidence="1">Uncharacterized protein</fullName>
    </submittedName>
</protein>
<reference evidence="1 2" key="1">
    <citation type="submission" date="2024-02" db="EMBL/GenBank/DDBJ databases">
        <authorList>
            <person name="Vignale AGUSTIN F."/>
            <person name="Sosa J E."/>
            <person name="Modenutti C."/>
        </authorList>
    </citation>
    <scope>NUCLEOTIDE SEQUENCE [LARGE SCALE GENOMIC DNA]</scope>
</reference>